<gene>
    <name evidence="2" type="ORF">EYF80_020048</name>
</gene>
<evidence type="ECO:0000313" key="2">
    <source>
        <dbReference type="EMBL" id="TNN69684.1"/>
    </source>
</evidence>
<keyword evidence="3" id="KW-1185">Reference proteome</keyword>
<evidence type="ECO:0000256" key="1">
    <source>
        <dbReference type="SAM" id="MobiDB-lite"/>
    </source>
</evidence>
<sequence>MQLHNDGAPPTEGAEPEGHAARTRGESAAKAPSAPHGRNTNTAAQSLHPNPEQNAYVGDVHMLGA</sequence>
<evidence type="ECO:0000313" key="3">
    <source>
        <dbReference type="Proteomes" id="UP000314294"/>
    </source>
</evidence>
<reference evidence="2 3" key="1">
    <citation type="submission" date="2019-03" db="EMBL/GenBank/DDBJ databases">
        <title>First draft genome of Liparis tanakae, snailfish: a comprehensive survey of snailfish specific genes.</title>
        <authorList>
            <person name="Kim W."/>
            <person name="Song I."/>
            <person name="Jeong J.-H."/>
            <person name="Kim D."/>
            <person name="Kim S."/>
            <person name="Ryu S."/>
            <person name="Song J.Y."/>
            <person name="Lee S.K."/>
        </authorList>
    </citation>
    <scope>NUCLEOTIDE SEQUENCE [LARGE SCALE GENOMIC DNA]</scope>
    <source>
        <tissue evidence="2">Muscle</tissue>
    </source>
</reference>
<feature type="compositionally biased region" description="Polar residues" evidence="1">
    <location>
        <begin position="38"/>
        <end position="53"/>
    </location>
</feature>
<feature type="compositionally biased region" description="Basic and acidic residues" evidence="1">
    <location>
        <begin position="16"/>
        <end position="27"/>
    </location>
</feature>
<dbReference type="Proteomes" id="UP000314294">
    <property type="component" value="Unassembled WGS sequence"/>
</dbReference>
<comment type="caution">
    <text evidence="2">The sequence shown here is derived from an EMBL/GenBank/DDBJ whole genome shotgun (WGS) entry which is preliminary data.</text>
</comment>
<accession>A0A4Z2HXC7</accession>
<feature type="region of interest" description="Disordered" evidence="1">
    <location>
        <begin position="1"/>
        <end position="65"/>
    </location>
</feature>
<dbReference type="AlphaFoldDB" id="A0A4Z2HXC7"/>
<name>A0A4Z2HXC7_9TELE</name>
<proteinExistence type="predicted"/>
<organism evidence="2 3">
    <name type="scientific">Liparis tanakae</name>
    <name type="common">Tanaka's snailfish</name>
    <dbReference type="NCBI Taxonomy" id="230148"/>
    <lineage>
        <taxon>Eukaryota</taxon>
        <taxon>Metazoa</taxon>
        <taxon>Chordata</taxon>
        <taxon>Craniata</taxon>
        <taxon>Vertebrata</taxon>
        <taxon>Euteleostomi</taxon>
        <taxon>Actinopterygii</taxon>
        <taxon>Neopterygii</taxon>
        <taxon>Teleostei</taxon>
        <taxon>Neoteleostei</taxon>
        <taxon>Acanthomorphata</taxon>
        <taxon>Eupercaria</taxon>
        <taxon>Perciformes</taxon>
        <taxon>Cottioidei</taxon>
        <taxon>Cottales</taxon>
        <taxon>Liparidae</taxon>
        <taxon>Liparis</taxon>
    </lineage>
</organism>
<dbReference type="EMBL" id="SRLO01000172">
    <property type="protein sequence ID" value="TNN69684.1"/>
    <property type="molecule type" value="Genomic_DNA"/>
</dbReference>
<protein>
    <submittedName>
        <fullName evidence="2">Uncharacterized protein</fullName>
    </submittedName>
</protein>